<dbReference type="Pfam" id="PF13041">
    <property type="entry name" value="PPR_2"/>
    <property type="match status" value="4"/>
</dbReference>
<dbReference type="InterPro" id="IPR011990">
    <property type="entry name" value="TPR-like_helical_dom_sf"/>
</dbReference>
<gene>
    <name evidence="7" type="ORF">HID58_031526</name>
</gene>
<dbReference type="InterPro" id="IPR046960">
    <property type="entry name" value="PPR_At4g14850-like_plant"/>
</dbReference>
<dbReference type="Pfam" id="PF20431">
    <property type="entry name" value="E_motif"/>
    <property type="match status" value="1"/>
</dbReference>
<dbReference type="PROSITE" id="PS51375">
    <property type="entry name" value="PPR"/>
    <property type="match status" value="6"/>
</dbReference>
<evidence type="ECO:0008006" key="9">
    <source>
        <dbReference type="Google" id="ProtNLM"/>
    </source>
</evidence>
<dbReference type="Pfam" id="PF01535">
    <property type="entry name" value="PPR"/>
    <property type="match status" value="2"/>
</dbReference>
<feature type="domain" description="DYW" evidence="6">
    <location>
        <begin position="1349"/>
        <end position="1441"/>
    </location>
</feature>
<proteinExistence type="inferred from homology"/>
<dbReference type="Pfam" id="PF11955">
    <property type="entry name" value="PORR"/>
    <property type="match status" value="1"/>
</dbReference>
<dbReference type="PANTHER" id="PTHR47926">
    <property type="entry name" value="PENTATRICOPEPTIDE REPEAT-CONTAINING PROTEIN"/>
    <property type="match status" value="1"/>
</dbReference>
<dbReference type="PANTHER" id="PTHR47926:SF539">
    <property type="entry name" value="DYW DOMAIN-CONTAINING PROTEIN"/>
    <property type="match status" value="1"/>
</dbReference>
<evidence type="ECO:0000256" key="4">
    <source>
        <dbReference type="SAM" id="MobiDB-lite"/>
    </source>
</evidence>
<dbReference type="Pfam" id="PF14432">
    <property type="entry name" value="DYW_deaminase"/>
    <property type="match status" value="1"/>
</dbReference>
<comment type="caution">
    <text evidence="7">The sequence shown here is derived from an EMBL/GenBank/DDBJ whole genome shotgun (WGS) entry which is preliminary data.</text>
</comment>
<evidence type="ECO:0000259" key="6">
    <source>
        <dbReference type="Pfam" id="PF14432"/>
    </source>
</evidence>
<dbReference type="InterPro" id="IPR032867">
    <property type="entry name" value="DYW_dom"/>
</dbReference>
<evidence type="ECO:0000256" key="1">
    <source>
        <dbReference type="ARBA" id="ARBA00006643"/>
    </source>
</evidence>
<feature type="repeat" description="PPR" evidence="3">
    <location>
        <begin position="1134"/>
        <end position="1168"/>
    </location>
</feature>
<feature type="region of interest" description="Disordered" evidence="4">
    <location>
        <begin position="407"/>
        <end position="520"/>
    </location>
</feature>
<keyword evidence="8" id="KW-1185">Reference proteome</keyword>
<organism evidence="7 8">
    <name type="scientific">Brassica napus</name>
    <name type="common">Rape</name>
    <dbReference type="NCBI Taxonomy" id="3708"/>
    <lineage>
        <taxon>Eukaryota</taxon>
        <taxon>Viridiplantae</taxon>
        <taxon>Streptophyta</taxon>
        <taxon>Embryophyta</taxon>
        <taxon>Tracheophyta</taxon>
        <taxon>Spermatophyta</taxon>
        <taxon>Magnoliopsida</taxon>
        <taxon>eudicotyledons</taxon>
        <taxon>Gunneridae</taxon>
        <taxon>Pentapetalae</taxon>
        <taxon>rosids</taxon>
        <taxon>malvids</taxon>
        <taxon>Brassicales</taxon>
        <taxon>Brassicaceae</taxon>
        <taxon>Brassiceae</taxon>
        <taxon>Brassica</taxon>
    </lineage>
</organism>
<evidence type="ECO:0000313" key="8">
    <source>
        <dbReference type="Proteomes" id="UP000824890"/>
    </source>
</evidence>
<evidence type="ECO:0000256" key="2">
    <source>
        <dbReference type="ARBA" id="ARBA00022737"/>
    </source>
</evidence>
<evidence type="ECO:0000256" key="3">
    <source>
        <dbReference type="PROSITE-ProRule" id="PRU00708"/>
    </source>
</evidence>
<comment type="similarity">
    <text evidence="1">Belongs to the PPR family. PCMP-H subfamily.</text>
</comment>
<feature type="repeat" description="PPR" evidence="3">
    <location>
        <begin position="1033"/>
        <end position="1067"/>
    </location>
</feature>
<dbReference type="InterPro" id="IPR046848">
    <property type="entry name" value="E_motif"/>
</dbReference>
<feature type="compositionally biased region" description="Acidic residues" evidence="4">
    <location>
        <begin position="422"/>
        <end position="447"/>
    </location>
</feature>
<dbReference type="Proteomes" id="UP000824890">
    <property type="component" value="Unassembled WGS sequence"/>
</dbReference>
<reference evidence="7 8" key="1">
    <citation type="submission" date="2021-05" db="EMBL/GenBank/DDBJ databases">
        <title>Genome Assembly of Synthetic Allotetraploid Brassica napus Reveals Homoeologous Exchanges between Subgenomes.</title>
        <authorList>
            <person name="Davis J.T."/>
        </authorList>
    </citation>
    <scope>NUCLEOTIDE SEQUENCE [LARGE SCALE GENOMIC DNA]</scope>
    <source>
        <strain evidence="8">cv. Da-Ae</strain>
        <tissue evidence="7">Seedling</tissue>
    </source>
</reference>
<feature type="compositionally biased region" description="Acidic residues" evidence="4">
    <location>
        <begin position="458"/>
        <end position="484"/>
    </location>
</feature>
<dbReference type="InterPro" id="IPR002885">
    <property type="entry name" value="PPR_rpt"/>
</dbReference>
<evidence type="ECO:0000313" key="7">
    <source>
        <dbReference type="EMBL" id="KAH0908205.1"/>
    </source>
</evidence>
<dbReference type="EMBL" id="JAGKQM010000009">
    <property type="protein sequence ID" value="KAH0908205.1"/>
    <property type="molecule type" value="Genomic_DNA"/>
</dbReference>
<feature type="repeat" description="PPR" evidence="3">
    <location>
        <begin position="797"/>
        <end position="827"/>
    </location>
</feature>
<feature type="repeat" description="PPR" evidence="3">
    <location>
        <begin position="998"/>
        <end position="1032"/>
    </location>
</feature>
<dbReference type="NCBIfam" id="TIGR00756">
    <property type="entry name" value="PPR"/>
    <property type="match status" value="6"/>
</dbReference>
<feature type="repeat" description="PPR" evidence="3">
    <location>
        <begin position="828"/>
        <end position="862"/>
    </location>
</feature>
<protein>
    <recommendedName>
        <fullName evidence="9">Pentatricopeptide repeat-containing protein</fullName>
    </recommendedName>
</protein>
<sequence>AHPMDPKLLLSPHKPLFVSCNERPHLSIKSRFPTSTIQSAATSQFMGEALILGNKYTFRTPPPRKTLEPVRAAVKRRKELTFDNVVQRDKKLKLVLNIRKILVSQPDRTMSLRGLGKYRRDLGLKKRRRFIALLRKYPGVFEIVEEGAYSLRFKMTPEAERLYLEEMKIKNELEDVLVVKLRKLVMMSVDKRILLEMISHLRTDLGLPLEFRDTICQRYPQYFRVVPTPRGPALELTHWDPELAVSAAELSEDDKMARESEERNLIIDRPAKFNRVNLPRGLNLSKSETRKISQFRDMAYISPYKDFSHLRSGTLEKEKHACGVIHELLSLTTEKRTLVDHLTHFREEFRFSQQLRGMIIRHPDLFYVSLKGERDSVFLREAYRNSELIDKDPLTLVKEKMRGLVSVPRFPRRGGPRKVNEEVDGSDAEGEEEEESDGDDDDEEWSDVDGYLEGADGGGDDDEGDWSDEEGEDDVPPNFDDDEDSVKIGLSPSSSPRKKKDLTPVFPDDLSKLNPPRKQSVPMENLSATLRHCYTSFSLHKPNRRYLINPLKYNQSSTCCSLDIKHASSESLPTSVSLALSSSSSELFSHSLTELNRCNDLASLLMLDLSGRYASTIFFMGFPRNQVSWMGFLGEVESFGLEKHRVLEEFVQLQSKGVNFDEVVLAMVLKICSVLMNELLGFTIHGGLIKRGVVRDTRVVSALMGFYGRCVSSDVANKVFDEMTERDDLAWNEIMMVNLRSGEWEKAVKLFREMLFCAAKVYDGTMVKLLQVCSSKGRLAEGRQIHGYVLRLGFEANVSVCNSLIVMYSRNGEVESSRKVFDSMKDRDLSSWNSIISSYTAFGYVDDAMALLEEMERCGFKPDIVTWNSLLSGQGLYKGAIAILKRMQVSGLKPNSTSITSLLQAVAEPGLLSLGKAIHGYVIRNQLCYDVYVETTLIDMYVKTGCLPYARMAFDTIDEKKNIVAWNSLISGLSYAGLVQDAEGLMSKMEKEGGIKPDAVTWNSLVYGYASCGKTEKALGVIEKMKRNKVEPNVVSWTAILSGCSKNGNFRIALKVFITMQEEGVSPNSATISTLLRVLACLSLLHSGKEVHCFCLKNNLIGDAYVATALVDMYTRSGDLRSASELFWGIENKPLASWNCMIMGHAMLGQGQEGIAVFNKMLEAGMEPDAITFTSVLSVCKNSGLVSEGWEYFDLMRFRYAVTPSIEHCSCMVDMLGRSGYLDEAWDFIQTMPMKPDATIWGAFLSSCKIHRDVELAEVAWKRLQALEPHNSANYMMMINLYSDLKRWEGVERIRDSMRSQRVRVQDLWSWIQIDQRVHVFYAEGEAHPDEGEIYFELYKLVSEMKRSGYVPDTRCIHQNVSEAEKEKLLMGHTEKLAMTYGLIRKRGSDPIRVVKNTSICSDCHTVAKYITVLRNREIVLQEGSRIHHFKEGKCSCNDSW</sequence>
<feature type="repeat" description="PPR" evidence="3">
    <location>
        <begin position="962"/>
        <end position="996"/>
    </location>
</feature>
<name>A0ABQ8BTP5_BRANA</name>
<dbReference type="Gene3D" id="1.25.40.10">
    <property type="entry name" value="Tetratricopeptide repeat domain"/>
    <property type="match status" value="5"/>
</dbReference>
<keyword evidence="2" id="KW-0677">Repeat</keyword>
<evidence type="ECO:0000259" key="5">
    <source>
        <dbReference type="Pfam" id="PF11955"/>
    </source>
</evidence>
<dbReference type="InterPro" id="IPR021099">
    <property type="entry name" value="PORR_domain"/>
</dbReference>
<feature type="non-terminal residue" evidence="7">
    <location>
        <position position="1"/>
    </location>
</feature>
<feature type="domain" description="PORR" evidence="5">
    <location>
        <begin position="78"/>
        <end position="406"/>
    </location>
</feature>
<accession>A0ABQ8BTP5</accession>